<dbReference type="EMBL" id="CAJNOJ010000090">
    <property type="protein sequence ID" value="CAF1083564.1"/>
    <property type="molecule type" value="Genomic_DNA"/>
</dbReference>
<gene>
    <name evidence="2" type="ORF">EDS130_LOCUS19101</name>
</gene>
<feature type="compositionally biased region" description="Basic and acidic residues" evidence="1">
    <location>
        <begin position="168"/>
        <end position="185"/>
    </location>
</feature>
<feature type="region of interest" description="Disordered" evidence="1">
    <location>
        <begin position="113"/>
        <end position="138"/>
    </location>
</feature>
<feature type="compositionally biased region" description="Low complexity" evidence="1">
    <location>
        <begin position="117"/>
        <end position="136"/>
    </location>
</feature>
<proteinExistence type="predicted"/>
<organism evidence="2 3">
    <name type="scientific">Adineta ricciae</name>
    <name type="common">Rotifer</name>
    <dbReference type="NCBI Taxonomy" id="249248"/>
    <lineage>
        <taxon>Eukaryota</taxon>
        <taxon>Metazoa</taxon>
        <taxon>Spiralia</taxon>
        <taxon>Gnathifera</taxon>
        <taxon>Rotifera</taxon>
        <taxon>Eurotatoria</taxon>
        <taxon>Bdelloidea</taxon>
        <taxon>Adinetida</taxon>
        <taxon>Adinetidae</taxon>
        <taxon>Adineta</taxon>
    </lineage>
</organism>
<name>A0A814MZZ2_ADIRI</name>
<protein>
    <submittedName>
        <fullName evidence="2">Uncharacterized protein</fullName>
    </submittedName>
</protein>
<evidence type="ECO:0000313" key="2">
    <source>
        <dbReference type="EMBL" id="CAF1083564.1"/>
    </source>
</evidence>
<dbReference type="OrthoDB" id="10047461at2759"/>
<accession>A0A814MZZ2</accession>
<comment type="caution">
    <text evidence="2">The sequence shown here is derived from an EMBL/GenBank/DDBJ whole genome shotgun (WGS) entry which is preliminary data.</text>
</comment>
<evidence type="ECO:0000256" key="1">
    <source>
        <dbReference type="SAM" id="MobiDB-lite"/>
    </source>
</evidence>
<dbReference type="AlphaFoldDB" id="A0A814MZZ2"/>
<reference evidence="2" key="1">
    <citation type="submission" date="2021-02" db="EMBL/GenBank/DDBJ databases">
        <authorList>
            <person name="Nowell W R."/>
        </authorList>
    </citation>
    <scope>NUCLEOTIDE SEQUENCE</scope>
</reference>
<dbReference type="Proteomes" id="UP000663852">
    <property type="component" value="Unassembled WGS sequence"/>
</dbReference>
<feature type="region of interest" description="Disordered" evidence="1">
    <location>
        <begin position="162"/>
        <end position="193"/>
    </location>
</feature>
<sequence>MIEPTKNNKWKKGRLDISQLLIQFTFASTHFVFTIKNTNQQKETDNYPNELMNSLASILYSSSPVNTKKRKNLSFQPLPTKSSRCQVGMLFRSSTPKASLQPRITTATVADHPTTLSNSSSAVSSAMSSPQSPRCSTPVFAKQRRTRPFIACELCRQRAFQSVNTDNQKQKESSVKKKSSKEPSPHRHYHHSATLQYYQYQTNTSSSLRRRRRRQRSSVDQLLVWIV</sequence>
<evidence type="ECO:0000313" key="3">
    <source>
        <dbReference type="Proteomes" id="UP000663852"/>
    </source>
</evidence>